<accession>A0A378YRN6</accession>
<feature type="region of interest" description="Disordered" evidence="1">
    <location>
        <begin position="18"/>
        <end position="80"/>
    </location>
</feature>
<reference evidence="2 3" key="1">
    <citation type="submission" date="2018-06" db="EMBL/GenBank/DDBJ databases">
        <authorList>
            <consortium name="Pathogen Informatics"/>
            <person name="Doyle S."/>
        </authorList>
    </citation>
    <scope>NUCLEOTIDE SEQUENCE [LARGE SCALE GENOMIC DNA]</scope>
    <source>
        <strain evidence="2 3">NCTC1934</strain>
    </source>
</reference>
<organism evidence="2 3">
    <name type="scientific">Nocardia otitidiscaviarum</name>
    <dbReference type="NCBI Taxonomy" id="1823"/>
    <lineage>
        <taxon>Bacteria</taxon>
        <taxon>Bacillati</taxon>
        <taxon>Actinomycetota</taxon>
        <taxon>Actinomycetes</taxon>
        <taxon>Mycobacteriales</taxon>
        <taxon>Nocardiaceae</taxon>
        <taxon>Nocardia</taxon>
    </lineage>
</organism>
<protein>
    <submittedName>
        <fullName evidence="2">Uncharacterized protein</fullName>
    </submittedName>
</protein>
<keyword evidence="3" id="KW-1185">Reference proteome</keyword>
<dbReference type="EMBL" id="UGRY01000002">
    <property type="protein sequence ID" value="SUA79822.1"/>
    <property type="molecule type" value="Genomic_DNA"/>
</dbReference>
<sequence>MSAGAAAEVTGAAAVAVSADKAPGCRKMPEQPPTPLRDAASHREDIRIPLAIRDTPDPAVAGRSPSVRPVPIETTGPPISPLDLTTVLRI</sequence>
<evidence type="ECO:0000313" key="2">
    <source>
        <dbReference type="EMBL" id="SUA79822.1"/>
    </source>
</evidence>
<proteinExistence type="predicted"/>
<evidence type="ECO:0000256" key="1">
    <source>
        <dbReference type="SAM" id="MobiDB-lite"/>
    </source>
</evidence>
<dbReference type="STRING" id="1406858.GCA_000710895_04411"/>
<gene>
    <name evidence="2" type="ORF">NCTC1934_03981</name>
</gene>
<dbReference type="Proteomes" id="UP000255467">
    <property type="component" value="Unassembled WGS sequence"/>
</dbReference>
<evidence type="ECO:0000313" key="3">
    <source>
        <dbReference type="Proteomes" id="UP000255467"/>
    </source>
</evidence>
<dbReference type="AlphaFoldDB" id="A0A378YRN6"/>
<name>A0A378YRN6_9NOCA</name>